<accession>A0A4Y2L266</accession>
<gene>
    <name evidence="2" type="ORF">AVEN_73483_1</name>
</gene>
<sequence length="82" mass="9620">MYAKIESQRLRFIRLTQKKLRVEDYIHLRDAINSDGNINELGKPTILPSSFTGGPRYMHQRTQDAMTYVRNFGRPDLFIAFT</sequence>
<protein>
    <recommendedName>
        <fullName evidence="1">Helitron helicase-like domain-containing protein</fullName>
    </recommendedName>
</protein>
<dbReference type="OrthoDB" id="6436573at2759"/>
<organism evidence="2 3">
    <name type="scientific">Araneus ventricosus</name>
    <name type="common">Orbweaver spider</name>
    <name type="synonym">Epeira ventricosa</name>
    <dbReference type="NCBI Taxonomy" id="182803"/>
    <lineage>
        <taxon>Eukaryota</taxon>
        <taxon>Metazoa</taxon>
        <taxon>Ecdysozoa</taxon>
        <taxon>Arthropoda</taxon>
        <taxon>Chelicerata</taxon>
        <taxon>Arachnida</taxon>
        <taxon>Araneae</taxon>
        <taxon>Araneomorphae</taxon>
        <taxon>Entelegynae</taxon>
        <taxon>Araneoidea</taxon>
        <taxon>Araneidae</taxon>
        <taxon>Araneus</taxon>
    </lineage>
</organism>
<keyword evidence="3" id="KW-1185">Reference proteome</keyword>
<dbReference type="InterPro" id="IPR025476">
    <property type="entry name" value="Helitron_helicase-like"/>
</dbReference>
<dbReference type="EMBL" id="BGPR01005284">
    <property type="protein sequence ID" value="GBN08684.1"/>
    <property type="molecule type" value="Genomic_DNA"/>
</dbReference>
<feature type="domain" description="Helitron helicase-like" evidence="1">
    <location>
        <begin position="1"/>
        <end position="82"/>
    </location>
</feature>
<dbReference type="AlphaFoldDB" id="A0A4Y2L266"/>
<proteinExistence type="predicted"/>
<dbReference type="PANTHER" id="PTHR45786">
    <property type="entry name" value="DNA BINDING PROTEIN-LIKE"/>
    <property type="match status" value="1"/>
</dbReference>
<evidence type="ECO:0000259" key="1">
    <source>
        <dbReference type="Pfam" id="PF14214"/>
    </source>
</evidence>
<evidence type="ECO:0000313" key="2">
    <source>
        <dbReference type="EMBL" id="GBN08684.1"/>
    </source>
</evidence>
<dbReference type="PANTHER" id="PTHR45786:SF74">
    <property type="entry name" value="ATP-DEPENDENT DNA HELICASE"/>
    <property type="match status" value="1"/>
</dbReference>
<name>A0A4Y2L266_ARAVE</name>
<reference evidence="2 3" key="1">
    <citation type="journal article" date="2019" name="Sci. Rep.">
        <title>Orb-weaving spider Araneus ventricosus genome elucidates the spidroin gene catalogue.</title>
        <authorList>
            <person name="Kono N."/>
            <person name="Nakamura H."/>
            <person name="Ohtoshi R."/>
            <person name="Moran D.A.P."/>
            <person name="Shinohara A."/>
            <person name="Yoshida Y."/>
            <person name="Fujiwara M."/>
            <person name="Mori M."/>
            <person name="Tomita M."/>
            <person name="Arakawa K."/>
        </authorList>
    </citation>
    <scope>NUCLEOTIDE SEQUENCE [LARGE SCALE GENOMIC DNA]</scope>
</reference>
<dbReference type="Pfam" id="PF14214">
    <property type="entry name" value="Helitron_like_N"/>
    <property type="match status" value="1"/>
</dbReference>
<comment type="caution">
    <text evidence="2">The sequence shown here is derived from an EMBL/GenBank/DDBJ whole genome shotgun (WGS) entry which is preliminary data.</text>
</comment>
<evidence type="ECO:0000313" key="3">
    <source>
        <dbReference type="Proteomes" id="UP000499080"/>
    </source>
</evidence>
<dbReference type="Proteomes" id="UP000499080">
    <property type="component" value="Unassembled WGS sequence"/>
</dbReference>